<comment type="similarity">
    <text evidence="6">Belongs to the class I-like SAM-binding methyltransferase superfamily. RNA M5U methyltransferase family.</text>
</comment>
<dbReference type="PROSITE" id="PS50926">
    <property type="entry name" value="TRAM"/>
    <property type="match status" value="1"/>
</dbReference>
<keyword evidence="1" id="KW-0004">4Fe-4S</keyword>
<protein>
    <submittedName>
        <fullName evidence="9">23S rRNA (Uracil(1939)-C(5))-methyltransferase RlmD</fullName>
        <ecNumber evidence="9">2.1.1.190</ecNumber>
    </submittedName>
</protein>
<keyword evidence="3 6" id="KW-0808">Transferase</keyword>
<dbReference type="OrthoDB" id="9804590at2"/>
<dbReference type="Pfam" id="PF01938">
    <property type="entry name" value="TRAM"/>
    <property type="match status" value="1"/>
</dbReference>
<dbReference type="KEGG" id="panc:E2636_03995"/>
<dbReference type="InterPro" id="IPR029063">
    <property type="entry name" value="SAM-dependent_MTases_sf"/>
</dbReference>
<proteinExistence type="inferred from homology"/>
<feature type="active site" evidence="7">
    <location>
        <position position="415"/>
    </location>
</feature>
<dbReference type="AlphaFoldDB" id="A0A4P6ZV39"/>
<accession>A0A4P6ZV39</accession>
<evidence type="ECO:0000256" key="1">
    <source>
        <dbReference type="ARBA" id="ARBA00022485"/>
    </source>
</evidence>
<evidence type="ECO:0000256" key="6">
    <source>
        <dbReference type="PROSITE-ProRule" id="PRU01024"/>
    </source>
</evidence>
<dbReference type="SUPFAM" id="SSF50249">
    <property type="entry name" value="Nucleic acid-binding proteins"/>
    <property type="match status" value="1"/>
</dbReference>
<evidence type="ECO:0000313" key="10">
    <source>
        <dbReference type="Proteomes" id="UP000294292"/>
    </source>
</evidence>
<dbReference type="Gene3D" id="2.40.50.1070">
    <property type="match status" value="1"/>
</dbReference>
<dbReference type="Gene3D" id="2.40.50.140">
    <property type="entry name" value="Nucleic acid-binding proteins"/>
    <property type="match status" value="1"/>
</dbReference>
<evidence type="ECO:0000259" key="8">
    <source>
        <dbReference type="PROSITE" id="PS50926"/>
    </source>
</evidence>
<sequence length="459" mass="51551">MSQQTIIEVGQKFPLTIKRLGINGEGIGFFKRNVVFVKGALPGEEVTAQVEVVKSNFSEAKILQIRKASPHRQEAPCPVYEECGGCQLQHMTYEQQLVEKRDMIVQSLERYLKDIATNIDVRPTIGMDNPWQYRNKSQFQVRKVADKVHAGLFAEGTHQLLNIDECIVQHPNTTRITNAVKRILEKLKIPIYDEETNNGLVKTIVVRTGIQTGEIQLVLVTTLAEMPKRQQLIDKLIAIDPAVVSIVQNVNSKQTSLIFGERTIVLHGKKTLHEELGEFSFDLSARAFFQLNPTQTVRLYNEIKSAAALTGQETVVDAYCGVGTIGLWLAKDAKEIRGMDIVGDSIFDAKKNAENHGFTHTTYETGTAEEWLATWSREGFVPDVLTVDPPRTGLADSLLKTILNVRPKRFVYTSCNPSTLAKDLSQLRKVYDIQYIQPVDMFPQTAQIESVTLLVRKTL</sequence>
<name>A0A4P6ZV39_9BACL</name>
<evidence type="ECO:0000313" key="9">
    <source>
        <dbReference type="EMBL" id="QBP40360.1"/>
    </source>
</evidence>
<dbReference type="PANTHER" id="PTHR11061">
    <property type="entry name" value="RNA M5U METHYLTRANSFERASE"/>
    <property type="match status" value="1"/>
</dbReference>
<dbReference type="Pfam" id="PF05958">
    <property type="entry name" value="tRNA_U5-meth_tr"/>
    <property type="match status" value="1"/>
</dbReference>
<dbReference type="FunFam" id="2.40.50.1070:FF:000003">
    <property type="entry name" value="23S rRNA (Uracil-5-)-methyltransferase RumA"/>
    <property type="match status" value="1"/>
</dbReference>
<dbReference type="GO" id="GO:0070475">
    <property type="term" value="P:rRNA base methylation"/>
    <property type="evidence" value="ECO:0007669"/>
    <property type="project" value="TreeGrafter"/>
</dbReference>
<feature type="binding site" evidence="6">
    <location>
        <position position="290"/>
    </location>
    <ligand>
        <name>S-adenosyl-L-methionine</name>
        <dbReference type="ChEBI" id="CHEBI:59789"/>
    </ligand>
</feature>
<dbReference type="InterPro" id="IPR030390">
    <property type="entry name" value="MeTrfase_TrmA_AS"/>
</dbReference>
<keyword evidence="5" id="KW-0411">Iron-sulfur</keyword>
<feature type="domain" description="TRAM" evidence="8">
    <location>
        <begin position="6"/>
        <end position="64"/>
    </location>
</feature>
<dbReference type="Proteomes" id="UP000294292">
    <property type="component" value="Chromosome"/>
</dbReference>
<keyword evidence="1" id="KW-0479">Metal-binding</keyword>
<dbReference type="InterPro" id="IPR010280">
    <property type="entry name" value="U5_MeTrfase_fam"/>
</dbReference>
<evidence type="ECO:0000256" key="5">
    <source>
        <dbReference type="ARBA" id="ARBA00023014"/>
    </source>
</evidence>
<dbReference type="CDD" id="cd02440">
    <property type="entry name" value="AdoMet_MTases"/>
    <property type="match status" value="1"/>
</dbReference>
<keyword evidence="10" id="KW-1185">Reference proteome</keyword>
<keyword evidence="4 6" id="KW-0949">S-adenosyl-L-methionine</keyword>
<dbReference type="GO" id="GO:0070041">
    <property type="term" value="F:rRNA (uridine-C5-)-methyltransferase activity"/>
    <property type="evidence" value="ECO:0007669"/>
    <property type="project" value="TreeGrafter"/>
</dbReference>
<evidence type="ECO:0000256" key="4">
    <source>
        <dbReference type="ARBA" id="ARBA00022691"/>
    </source>
</evidence>
<dbReference type="PROSITE" id="PS01230">
    <property type="entry name" value="TRMA_1"/>
    <property type="match status" value="1"/>
</dbReference>
<dbReference type="SUPFAM" id="SSF53335">
    <property type="entry name" value="S-adenosyl-L-methionine-dependent methyltransferases"/>
    <property type="match status" value="1"/>
</dbReference>
<evidence type="ECO:0000256" key="7">
    <source>
        <dbReference type="PROSITE-ProRule" id="PRU10015"/>
    </source>
</evidence>
<dbReference type="Gene3D" id="3.40.50.150">
    <property type="entry name" value="Vaccinia Virus protein VP39"/>
    <property type="match status" value="1"/>
</dbReference>
<dbReference type="NCBIfam" id="TIGR00479">
    <property type="entry name" value="rumA"/>
    <property type="match status" value="1"/>
</dbReference>
<gene>
    <name evidence="9" type="primary">rlmD</name>
    <name evidence="9" type="ORF">E2636_03995</name>
</gene>
<keyword evidence="1" id="KW-0408">Iron</keyword>
<evidence type="ECO:0000256" key="3">
    <source>
        <dbReference type="ARBA" id="ARBA00022679"/>
    </source>
</evidence>
<dbReference type="FunFam" id="2.40.50.140:FF:000097">
    <property type="entry name" value="23S rRNA (uracil(1939)-C(5))-methyltransferase RlmD"/>
    <property type="match status" value="1"/>
</dbReference>
<dbReference type="EMBL" id="CP038015">
    <property type="protein sequence ID" value="QBP40360.1"/>
    <property type="molecule type" value="Genomic_DNA"/>
</dbReference>
<dbReference type="PANTHER" id="PTHR11061:SF45">
    <property type="match status" value="1"/>
</dbReference>
<feature type="active site" description="Nucleophile" evidence="6">
    <location>
        <position position="415"/>
    </location>
</feature>
<organism evidence="9 10">
    <name type="scientific">Paenisporosarcina antarctica</name>
    <dbReference type="NCBI Taxonomy" id="417367"/>
    <lineage>
        <taxon>Bacteria</taxon>
        <taxon>Bacillati</taxon>
        <taxon>Bacillota</taxon>
        <taxon>Bacilli</taxon>
        <taxon>Bacillales</taxon>
        <taxon>Caryophanaceae</taxon>
        <taxon>Paenisporosarcina</taxon>
    </lineage>
</organism>
<feature type="binding site" evidence="6">
    <location>
        <position position="340"/>
    </location>
    <ligand>
        <name>S-adenosyl-L-methionine</name>
        <dbReference type="ChEBI" id="CHEBI:59789"/>
    </ligand>
</feature>
<dbReference type="InterPro" id="IPR002792">
    <property type="entry name" value="TRAM_dom"/>
</dbReference>
<dbReference type="PROSITE" id="PS51687">
    <property type="entry name" value="SAM_MT_RNA_M5U"/>
    <property type="match status" value="1"/>
</dbReference>
<dbReference type="InterPro" id="IPR012340">
    <property type="entry name" value="NA-bd_OB-fold"/>
</dbReference>
<feature type="binding site" evidence="6">
    <location>
        <position position="388"/>
    </location>
    <ligand>
        <name>S-adenosyl-L-methionine</name>
        <dbReference type="ChEBI" id="CHEBI:59789"/>
    </ligand>
</feature>
<dbReference type="GO" id="GO:0051539">
    <property type="term" value="F:4 iron, 4 sulfur cluster binding"/>
    <property type="evidence" value="ECO:0007669"/>
    <property type="project" value="UniProtKB-KW"/>
</dbReference>
<dbReference type="FunFam" id="3.40.50.150:FF:000009">
    <property type="entry name" value="23S rRNA (Uracil(1939)-C(5))-methyltransferase RlmD"/>
    <property type="match status" value="1"/>
</dbReference>
<keyword evidence="2 6" id="KW-0489">Methyltransferase</keyword>
<dbReference type="EC" id="2.1.1.190" evidence="9"/>
<feature type="binding site" evidence="6">
    <location>
        <position position="319"/>
    </location>
    <ligand>
        <name>S-adenosyl-L-methionine</name>
        <dbReference type="ChEBI" id="CHEBI:59789"/>
    </ligand>
</feature>
<reference evidence="9 10" key="1">
    <citation type="submission" date="2019-03" db="EMBL/GenBank/DDBJ databases">
        <title>Complete genome sequence of Paenisporosarcina antarctica CGMCC 1.6503T.</title>
        <authorList>
            <person name="Rong J.-C."/>
            <person name="Chi N.-Y."/>
            <person name="Zhang Q.-F."/>
        </authorList>
    </citation>
    <scope>NUCLEOTIDE SEQUENCE [LARGE SCALE GENOMIC DNA]</scope>
    <source>
        <strain evidence="9 10">CGMCC 1.6503</strain>
    </source>
</reference>
<evidence type="ECO:0000256" key="2">
    <source>
        <dbReference type="ARBA" id="ARBA00022603"/>
    </source>
</evidence>
<dbReference type="RefSeq" id="WP_134209093.1">
    <property type="nucleotide sequence ID" value="NZ_CP038015.1"/>
</dbReference>